<gene>
    <name evidence="2" type="ORF">LCGC14_0013270</name>
</gene>
<dbReference type="Pfam" id="PF00378">
    <property type="entry name" value="ECH_1"/>
    <property type="match status" value="1"/>
</dbReference>
<dbReference type="InterPro" id="IPR014748">
    <property type="entry name" value="Enoyl-CoA_hydra_C"/>
</dbReference>
<evidence type="ECO:0008006" key="3">
    <source>
        <dbReference type="Google" id="ProtNLM"/>
    </source>
</evidence>
<dbReference type="CDD" id="cd06558">
    <property type="entry name" value="crotonase-like"/>
    <property type="match status" value="1"/>
</dbReference>
<organism evidence="2">
    <name type="scientific">marine sediment metagenome</name>
    <dbReference type="NCBI Taxonomy" id="412755"/>
    <lineage>
        <taxon>unclassified sequences</taxon>
        <taxon>metagenomes</taxon>
        <taxon>ecological metagenomes</taxon>
    </lineage>
</organism>
<dbReference type="Gene3D" id="3.90.226.10">
    <property type="entry name" value="2-enoyl-CoA Hydratase, Chain A, domain 1"/>
    <property type="match status" value="1"/>
</dbReference>
<dbReference type="Gene3D" id="1.10.12.10">
    <property type="entry name" value="Lyase 2-enoyl-coa Hydratase, Chain A, domain 2"/>
    <property type="match status" value="1"/>
</dbReference>
<protein>
    <recommendedName>
        <fullName evidence="3">Enoyl-CoA hydratase</fullName>
    </recommendedName>
</protein>
<dbReference type="PANTHER" id="PTHR42964:SF1">
    <property type="entry name" value="POLYKETIDE BIOSYNTHESIS ENOYL-COA HYDRATASE PKSH-RELATED"/>
    <property type="match status" value="1"/>
</dbReference>
<dbReference type="GO" id="GO:0008300">
    <property type="term" value="P:isoprenoid catabolic process"/>
    <property type="evidence" value="ECO:0007669"/>
    <property type="project" value="TreeGrafter"/>
</dbReference>
<dbReference type="InterPro" id="IPR051683">
    <property type="entry name" value="Enoyl-CoA_Hydratase/Isomerase"/>
</dbReference>
<comment type="similarity">
    <text evidence="1">Belongs to the enoyl-CoA hydratase/isomerase family.</text>
</comment>
<dbReference type="PANTHER" id="PTHR42964">
    <property type="entry name" value="ENOYL-COA HYDRATASE"/>
    <property type="match status" value="1"/>
</dbReference>
<dbReference type="InterPro" id="IPR029045">
    <property type="entry name" value="ClpP/crotonase-like_dom_sf"/>
</dbReference>
<dbReference type="SUPFAM" id="SSF52096">
    <property type="entry name" value="ClpP/crotonase"/>
    <property type="match status" value="1"/>
</dbReference>
<name>A0A0F9WH67_9ZZZZ</name>
<comment type="caution">
    <text evidence="2">The sequence shown here is derived from an EMBL/GenBank/DDBJ whole genome shotgun (WGS) entry which is preliminary data.</text>
</comment>
<evidence type="ECO:0000256" key="1">
    <source>
        <dbReference type="ARBA" id="ARBA00005254"/>
    </source>
</evidence>
<sequence length="275" mass="29689">MNTQTDTSPLDISRPHEGVTVVWLNRPQKHNAMTQALIAELQETFTTLAKDDNTRVLVLAGRGKSFCSGADLNYMKSMVEFSHEENVYDAQCFAAMLQALHQFPKPVIAALHGNVFAGATGLAACSDIVIAADDARFCISEVKLGLVPAVISPYVVARIGAHQARRYCLTAEVFSADDARQAGLVHRCVPADALMNEVMATAMQLLNNAPRALATTKNLISYLVPVPAAREITDYTAALIARVRTGQEAQSGLQAFLDKQPAPWIQGTASEPNKP</sequence>
<reference evidence="2" key="1">
    <citation type="journal article" date="2015" name="Nature">
        <title>Complex archaea that bridge the gap between prokaryotes and eukaryotes.</title>
        <authorList>
            <person name="Spang A."/>
            <person name="Saw J.H."/>
            <person name="Jorgensen S.L."/>
            <person name="Zaremba-Niedzwiedzka K."/>
            <person name="Martijn J."/>
            <person name="Lind A.E."/>
            <person name="van Eijk R."/>
            <person name="Schleper C."/>
            <person name="Guy L."/>
            <person name="Ettema T.J."/>
        </authorList>
    </citation>
    <scope>NUCLEOTIDE SEQUENCE</scope>
</reference>
<dbReference type="InterPro" id="IPR001753">
    <property type="entry name" value="Enoyl-CoA_hydra/iso"/>
</dbReference>
<proteinExistence type="inferred from homology"/>
<dbReference type="AlphaFoldDB" id="A0A0F9WH67"/>
<dbReference type="EMBL" id="LAZR01000002">
    <property type="protein sequence ID" value="KKO11823.1"/>
    <property type="molecule type" value="Genomic_DNA"/>
</dbReference>
<accession>A0A0F9WH67</accession>
<evidence type="ECO:0000313" key="2">
    <source>
        <dbReference type="EMBL" id="KKO11823.1"/>
    </source>
</evidence>